<dbReference type="InterPro" id="IPR015943">
    <property type="entry name" value="WD40/YVTN_repeat-like_dom_sf"/>
</dbReference>
<dbReference type="EMBL" id="JAGSXJ010000017">
    <property type="protein sequence ID" value="KAH6683573.1"/>
    <property type="molecule type" value="Genomic_DNA"/>
</dbReference>
<dbReference type="Gene3D" id="2.130.10.10">
    <property type="entry name" value="YVTN repeat-like/Quinoprotein amine dehydrogenase"/>
    <property type="match status" value="1"/>
</dbReference>
<dbReference type="InterPro" id="IPR007111">
    <property type="entry name" value="NACHT_NTPase"/>
</dbReference>
<evidence type="ECO:0000313" key="4">
    <source>
        <dbReference type="EMBL" id="KAH6683573.1"/>
    </source>
</evidence>
<feature type="non-terminal residue" evidence="4">
    <location>
        <position position="1"/>
    </location>
</feature>
<dbReference type="Gene3D" id="3.40.50.300">
    <property type="entry name" value="P-loop containing nucleotide triphosphate hydrolases"/>
    <property type="match status" value="1"/>
</dbReference>
<feature type="repeat" description="WD" evidence="2">
    <location>
        <begin position="570"/>
        <end position="601"/>
    </location>
</feature>
<sequence>PSTNKGKNPKRKGGLYFQSCRWVLDHPHFQQWSRNEQGGVLHVVGDPGKGKTMLLCSIIDELERQLKVQATNAPATLLYFFCRADEDRLNNATSVLRGLLTCLFCDRSDLFDKYQRANEMKCFPLNVNDWDTLRSFFDEIVRDPALGELYVIVDALDECREELDALLELIRGLFNTRSRILVSSRNWHNILSHLNPSERHRSLSLELNADSVSAAVTAFIDWKVEWLSHRMKYDLRTKTSVSNHLHQNSTHTFPWVSLVCDVLGQSDVEPWEVPDLLKVLPPKLKSLYKSITEKMLRSRNAKLACSLLAVALTVKRPITLSEMRHLVEWPAAFSGDQRSLEGVLGYCYCLLTHRGSGVSLVHQSATDFLLDETEPIFWSIFPHGVQAENAAILSRSLAAMSCVLRKNIYNLQNMDKMASNWDVPIPDPLEPIWYPCEHWTHHLDTSTTLTQDAEAQEYQIYDFLTKNFLHWLEALSLRCESSIASSMISTLKALAATRQSRLRVLADDAWRFVCHHGDAIAWGPSQIYNSIILFSPENSAIHSHYKDASPSWLATKPQMESHWPQSLRTLEGHTKAVGCLAHSVDGSLLASGSADNTIRIWAPLTGVCLTVMRTESEPTSLTFSPDSSSLASAEASMITIWDVNNGQLRRKLALPSFTPSAAMGPPLSVNFVTFSPNGRFLVSTCRLGEICVWD</sequence>
<gene>
    <name evidence="4" type="ORF">F5X68DRAFT_121483</name>
</gene>
<protein>
    <recommendedName>
        <fullName evidence="3">NACHT domain-containing protein</fullName>
    </recommendedName>
</protein>
<keyword evidence="2" id="KW-0853">WD repeat</keyword>
<feature type="domain" description="NACHT" evidence="3">
    <location>
        <begin position="39"/>
        <end position="185"/>
    </location>
</feature>
<dbReference type="PROSITE" id="PS50837">
    <property type="entry name" value="NACHT"/>
    <property type="match status" value="1"/>
</dbReference>
<evidence type="ECO:0000256" key="2">
    <source>
        <dbReference type="PROSITE-ProRule" id="PRU00221"/>
    </source>
</evidence>
<reference evidence="4" key="1">
    <citation type="journal article" date="2021" name="Nat. Commun.">
        <title>Genetic determinants of endophytism in the Arabidopsis root mycobiome.</title>
        <authorList>
            <person name="Mesny F."/>
            <person name="Miyauchi S."/>
            <person name="Thiergart T."/>
            <person name="Pickel B."/>
            <person name="Atanasova L."/>
            <person name="Karlsson M."/>
            <person name="Huettel B."/>
            <person name="Barry K.W."/>
            <person name="Haridas S."/>
            <person name="Chen C."/>
            <person name="Bauer D."/>
            <person name="Andreopoulos W."/>
            <person name="Pangilinan J."/>
            <person name="LaButti K."/>
            <person name="Riley R."/>
            <person name="Lipzen A."/>
            <person name="Clum A."/>
            <person name="Drula E."/>
            <person name="Henrissat B."/>
            <person name="Kohler A."/>
            <person name="Grigoriev I.V."/>
            <person name="Martin F.M."/>
            <person name="Hacquard S."/>
        </authorList>
    </citation>
    <scope>NUCLEOTIDE SEQUENCE</scope>
    <source>
        <strain evidence="4">MPI-SDFR-AT-0117</strain>
    </source>
</reference>
<dbReference type="PROSITE" id="PS50082">
    <property type="entry name" value="WD_REPEATS_2"/>
    <property type="match status" value="2"/>
</dbReference>
<dbReference type="InterPro" id="IPR027417">
    <property type="entry name" value="P-loop_NTPase"/>
</dbReference>
<dbReference type="AlphaFoldDB" id="A0A9P8V8Y4"/>
<dbReference type="SUPFAM" id="SSF52540">
    <property type="entry name" value="P-loop containing nucleoside triphosphate hydrolases"/>
    <property type="match status" value="1"/>
</dbReference>
<accession>A0A9P8V8Y4</accession>
<comment type="caution">
    <text evidence="4">The sequence shown here is derived from an EMBL/GenBank/DDBJ whole genome shotgun (WGS) entry which is preliminary data.</text>
</comment>
<dbReference type="PANTHER" id="PTHR10039">
    <property type="entry name" value="AMELOGENIN"/>
    <property type="match status" value="1"/>
</dbReference>
<organism evidence="4 5">
    <name type="scientific">Plectosphaerella plurivora</name>
    <dbReference type="NCBI Taxonomy" id="936078"/>
    <lineage>
        <taxon>Eukaryota</taxon>
        <taxon>Fungi</taxon>
        <taxon>Dikarya</taxon>
        <taxon>Ascomycota</taxon>
        <taxon>Pezizomycotina</taxon>
        <taxon>Sordariomycetes</taxon>
        <taxon>Hypocreomycetidae</taxon>
        <taxon>Glomerellales</taxon>
        <taxon>Plectosphaerellaceae</taxon>
        <taxon>Plectosphaerella</taxon>
    </lineage>
</organism>
<evidence type="ECO:0000259" key="3">
    <source>
        <dbReference type="PROSITE" id="PS50837"/>
    </source>
</evidence>
<dbReference type="Pfam" id="PF24883">
    <property type="entry name" value="NPHP3_N"/>
    <property type="match status" value="1"/>
</dbReference>
<name>A0A9P8V8Y4_9PEZI</name>
<dbReference type="SUPFAM" id="SSF50978">
    <property type="entry name" value="WD40 repeat-like"/>
    <property type="match status" value="1"/>
</dbReference>
<dbReference type="PANTHER" id="PTHR10039:SF14">
    <property type="entry name" value="NACHT DOMAIN-CONTAINING PROTEIN"/>
    <property type="match status" value="1"/>
</dbReference>
<dbReference type="Pfam" id="PF00400">
    <property type="entry name" value="WD40"/>
    <property type="match status" value="2"/>
</dbReference>
<dbReference type="InterPro" id="IPR001680">
    <property type="entry name" value="WD40_rpt"/>
</dbReference>
<keyword evidence="5" id="KW-1185">Reference proteome</keyword>
<dbReference type="InterPro" id="IPR036322">
    <property type="entry name" value="WD40_repeat_dom_sf"/>
</dbReference>
<dbReference type="SMART" id="SM00320">
    <property type="entry name" value="WD40"/>
    <property type="match status" value="3"/>
</dbReference>
<dbReference type="OrthoDB" id="538223at2759"/>
<dbReference type="InterPro" id="IPR056884">
    <property type="entry name" value="NPHP3-like_N"/>
</dbReference>
<evidence type="ECO:0000313" key="5">
    <source>
        <dbReference type="Proteomes" id="UP000770015"/>
    </source>
</evidence>
<feature type="repeat" description="WD" evidence="2">
    <location>
        <begin position="662"/>
        <end position="694"/>
    </location>
</feature>
<feature type="non-terminal residue" evidence="4">
    <location>
        <position position="694"/>
    </location>
</feature>
<dbReference type="PROSITE" id="PS50294">
    <property type="entry name" value="WD_REPEATS_REGION"/>
    <property type="match status" value="2"/>
</dbReference>
<proteinExistence type="predicted"/>
<keyword evidence="1" id="KW-0677">Repeat</keyword>
<evidence type="ECO:0000256" key="1">
    <source>
        <dbReference type="ARBA" id="ARBA00022737"/>
    </source>
</evidence>
<dbReference type="Proteomes" id="UP000770015">
    <property type="component" value="Unassembled WGS sequence"/>
</dbReference>